<comment type="caution">
    <text evidence="2">The sequence shown here is derived from an EMBL/GenBank/DDBJ whole genome shotgun (WGS) entry which is preliminary data.</text>
</comment>
<organism evidence="2 3">
    <name type="scientific">Aureococcus anophagefferens</name>
    <name type="common">Harmful bloom alga</name>
    <dbReference type="NCBI Taxonomy" id="44056"/>
    <lineage>
        <taxon>Eukaryota</taxon>
        <taxon>Sar</taxon>
        <taxon>Stramenopiles</taxon>
        <taxon>Ochrophyta</taxon>
        <taxon>Pelagophyceae</taxon>
        <taxon>Pelagomonadales</taxon>
        <taxon>Pelagomonadaceae</taxon>
        <taxon>Aureococcus</taxon>
    </lineage>
</organism>
<evidence type="ECO:0000256" key="1">
    <source>
        <dbReference type="SAM" id="MobiDB-lite"/>
    </source>
</evidence>
<protein>
    <recommendedName>
        <fullName evidence="4">Phospholipid scramblase</fullName>
    </recommendedName>
</protein>
<dbReference type="EMBL" id="JBBJCI010000038">
    <property type="protein sequence ID" value="KAK7250086.1"/>
    <property type="molecule type" value="Genomic_DNA"/>
</dbReference>
<evidence type="ECO:0008006" key="4">
    <source>
        <dbReference type="Google" id="ProtNLM"/>
    </source>
</evidence>
<feature type="region of interest" description="Disordered" evidence="1">
    <location>
        <begin position="102"/>
        <end position="189"/>
    </location>
</feature>
<dbReference type="Proteomes" id="UP001363151">
    <property type="component" value="Unassembled WGS sequence"/>
</dbReference>
<keyword evidence="3" id="KW-1185">Reference proteome</keyword>
<name>A0ABR1GA02_AURAN</name>
<proteinExistence type="predicted"/>
<gene>
    <name evidence="2" type="ORF">SO694_00006264</name>
</gene>
<reference evidence="2 3" key="1">
    <citation type="submission" date="2024-03" db="EMBL/GenBank/DDBJ databases">
        <title>Aureococcus anophagefferens CCMP1851 and Kratosvirus quantuckense: Draft genome of a second virus-susceptible host strain in the model system.</title>
        <authorList>
            <person name="Chase E."/>
            <person name="Truchon A.R."/>
            <person name="Schepens W."/>
            <person name="Wilhelm S.W."/>
        </authorList>
    </citation>
    <scope>NUCLEOTIDE SEQUENCE [LARGE SCALE GENOMIC DNA]</scope>
    <source>
        <strain evidence="2 3">CCMP1851</strain>
    </source>
</reference>
<feature type="compositionally biased region" description="Acidic residues" evidence="1">
    <location>
        <begin position="145"/>
        <end position="162"/>
    </location>
</feature>
<sequence length="487" mass="51561">MVKGCDVDESHDGGLKAMAALADDSAQLLAEARRSLAAGDQDAAMATLRTVLAQTAAAEARAARARARARPGLGDAPRRRGPARARSVAAFHLAMLLRARDSEEADGLARALRPRGSRTRSSRGAMAWDDSPEPETMERNQFDDAAAEEEEAPPWEEDEPPAGDEGSRSPGDGAAQIRCPPPSRVPHFPPTSKHLAVDVVVHRSPCFPTETTFAAFSLGGGPPQIGWNVYGAQDSMVAPYPGDAVLCFQLARFAPPPCPAWCTRCCARGKAACAAAGAALARRALRAEDERGRRRAVRAGAVLLLLLLRAGGRLEKTGPPIAVLEFTKTGGAAHEAAWAAVLKRGSDGREFATFSRPGVACCYSYCPGSAYDVTVSGKTTTVSDARMKAGRSCCSCRDVDWSRDVSPEGAGVVGKILRSNVSACRKDRLRPTMRHPANSPCHFGCDDVFVPATYSVALPAPGADHATLWFAALLFSHVSSDATFRSD</sequence>
<evidence type="ECO:0000313" key="3">
    <source>
        <dbReference type="Proteomes" id="UP001363151"/>
    </source>
</evidence>
<feature type="compositionally biased region" description="Pro residues" evidence="1">
    <location>
        <begin position="179"/>
        <end position="189"/>
    </location>
</feature>
<evidence type="ECO:0000313" key="2">
    <source>
        <dbReference type="EMBL" id="KAK7250086.1"/>
    </source>
</evidence>
<feature type="compositionally biased region" description="Basic residues" evidence="1">
    <location>
        <begin position="112"/>
        <end position="121"/>
    </location>
</feature>
<accession>A0ABR1GA02</accession>